<dbReference type="PROSITE" id="PS50262">
    <property type="entry name" value="G_PROTEIN_RECEP_F1_2"/>
    <property type="match status" value="1"/>
</dbReference>
<dbReference type="Proteomes" id="UP000008672">
    <property type="component" value="Unassembled WGS sequence"/>
</dbReference>
<dbReference type="Gene3D" id="1.20.1070.10">
    <property type="entry name" value="Rhodopsin 7-helix transmembrane proteins"/>
    <property type="match status" value="1"/>
</dbReference>
<comment type="subcellular location">
    <subcellularLocation>
        <location evidence="1">Cell membrane</location>
        <topology evidence="1">Multi-pass membrane protein</topology>
    </subcellularLocation>
</comment>
<dbReference type="CDD" id="cd15922">
    <property type="entry name" value="7tmA_P2Y-like"/>
    <property type="match status" value="1"/>
</dbReference>
<dbReference type="Ensembl" id="ENSLACT00000018855.1">
    <property type="protein sequence ID" value="ENSLACP00000018722.1"/>
    <property type="gene ID" value="ENSLACG00000016482.1"/>
</dbReference>
<feature type="transmembrane region" description="Helical" evidence="10">
    <location>
        <begin position="86"/>
        <end position="104"/>
    </location>
</feature>
<evidence type="ECO:0000256" key="8">
    <source>
        <dbReference type="ARBA" id="ARBA00023224"/>
    </source>
</evidence>
<protein>
    <recommendedName>
        <fullName evidence="11">G-protein coupled receptors family 1 profile domain-containing protein</fullName>
    </recommendedName>
</protein>
<evidence type="ECO:0000256" key="1">
    <source>
        <dbReference type="ARBA" id="ARBA00004651"/>
    </source>
</evidence>
<feature type="transmembrane region" description="Helical" evidence="10">
    <location>
        <begin position="124"/>
        <end position="143"/>
    </location>
</feature>
<evidence type="ECO:0000313" key="12">
    <source>
        <dbReference type="Ensembl" id="ENSLACP00000018722.1"/>
    </source>
</evidence>
<dbReference type="AlphaFoldDB" id="H3BA01"/>
<reference evidence="12" key="3">
    <citation type="submission" date="2025-09" db="UniProtKB">
        <authorList>
            <consortium name="Ensembl"/>
        </authorList>
    </citation>
    <scope>IDENTIFICATION</scope>
</reference>
<dbReference type="GeneTree" id="ENSGT01150000287001"/>
<feature type="transmembrane region" description="Helical" evidence="10">
    <location>
        <begin position="260"/>
        <end position="280"/>
    </location>
</feature>
<dbReference type="PROSITE" id="PS00237">
    <property type="entry name" value="G_PROTEIN_RECEP_F1_1"/>
    <property type="match status" value="1"/>
</dbReference>
<dbReference type="OMA" id="FAMGNDW"/>
<dbReference type="Pfam" id="PF00001">
    <property type="entry name" value="7tm_1"/>
    <property type="match status" value="1"/>
</dbReference>
<dbReference type="GO" id="GO:0004930">
    <property type="term" value="F:G protein-coupled receptor activity"/>
    <property type="evidence" value="ECO:0007669"/>
    <property type="project" value="UniProtKB-KW"/>
</dbReference>
<keyword evidence="5 9" id="KW-0297">G-protein coupled receptor</keyword>
<keyword evidence="4 10" id="KW-1133">Transmembrane helix</keyword>
<dbReference type="GO" id="GO:0005886">
    <property type="term" value="C:plasma membrane"/>
    <property type="evidence" value="ECO:0007669"/>
    <property type="project" value="UniProtKB-SubCell"/>
</dbReference>
<dbReference type="InterPro" id="IPR000276">
    <property type="entry name" value="GPCR_Rhodpsn"/>
</dbReference>
<evidence type="ECO:0000256" key="2">
    <source>
        <dbReference type="ARBA" id="ARBA00022475"/>
    </source>
</evidence>
<dbReference type="eggNOG" id="ENOG502RYQQ">
    <property type="taxonomic scope" value="Eukaryota"/>
</dbReference>
<evidence type="ECO:0000256" key="7">
    <source>
        <dbReference type="ARBA" id="ARBA00023170"/>
    </source>
</evidence>
<dbReference type="HOGENOM" id="CLU_009579_8_2_1"/>
<accession>H3BA01</accession>
<feature type="transmembrane region" description="Helical" evidence="10">
    <location>
        <begin position="213"/>
        <end position="231"/>
    </location>
</feature>
<feature type="transmembrane region" description="Helical" evidence="10">
    <location>
        <begin position="6"/>
        <end position="31"/>
    </location>
</feature>
<evidence type="ECO:0000256" key="3">
    <source>
        <dbReference type="ARBA" id="ARBA00022692"/>
    </source>
</evidence>
<feature type="transmembrane region" description="Helical" evidence="10">
    <location>
        <begin position="43"/>
        <end position="66"/>
    </location>
</feature>
<evidence type="ECO:0000256" key="6">
    <source>
        <dbReference type="ARBA" id="ARBA00023136"/>
    </source>
</evidence>
<dbReference type="EMBL" id="AFYH01003727">
    <property type="status" value="NOT_ANNOTATED_CDS"/>
    <property type="molecule type" value="Genomic_DNA"/>
</dbReference>
<keyword evidence="8 9" id="KW-0807">Transducer</keyword>
<organism evidence="12 13">
    <name type="scientific">Latimeria chalumnae</name>
    <name type="common">Coelacanth</name>
    <dbReference type="NCBI Taxonomy" id="7897"/>
    <lineage>
        <taxon>Eukaryota</taxon>
        <taxon>Metazoa</taxon>
        <taxon>Chordata</taxon>
        <taxon>Craniata</taxon>
        <taxon>Vertebrata</taxon>
        <taxon>Euteleostomi</taxon>
        <taxon>Coelacanthiformes</taxon>
        <taxon>Coelacanthidae</taxon>
        <taxon>Latimeria</taxon>
    </lineage>
</organism>
<keyword evidence="7 9" id="KW-0675">Receptor</keyword>
<keyword evidence="2" id="KW-1003">Cell membrane</keyword>
<dbReference type="PANTHER" id="PTHR24231:SF35">
    <property type="entry name" value="P2Y PURINOCEPTOR 4-LIKE"/>
    <property type="match status" value="1"/>
</dbReference>
<dbReference type="PANTHER" id="PTHR24231">
    <property type="entry name" value="PURINOCEPTOR-RELATED G-PROTEIN COUPLED RECEPTOR"/>
    <property type="match status" value="1"/>
</dbReference>
<evidence type="ECO:0000256" key="10">
    <source>
        <dbReference type="SAM" id="Phobius"/>
    </source>
</evidence>
<sequence length="329" mass="37500">PQPVYPFIPVFLSFVFLGGFILNCISIWIFWFHIKHWNAGTVLQFNLALTDAIITPAAPLIIIYSIQDEWTFGEFPCQLKVFLLSIHMYGSIYFLTLISFHRYITIVHSIKRTTFIRKPVMKKVSIAVWICLLLQGIPFFFVLKTTRINSTTKCLSIHQNELALLFFVWNWVILFTGMLIPFGICLTCYGWLSAYVSKMNTCNAKSKEAKVKSLQTVAMSLLIFIICYVPVHVTRTMGVTIKLLFPANCTLLERVEVAYYITWMLSGVNCCLDPVLYSFASDKFTTTFRKSFLGFKCCQHQSNMSARTGEVGAQGQISMEEPTPALTTT</sequence>
<keyword evidence="6 10" id="KW-0472">Membrane</keyword>
<gene>
    <name evidence="12" type="primary">LOC102346670</name>
</gene>
<dbReference type="InParanoid" id="H3BA01"/>
<comment type="similarity">
    <text evidence="9">Belongs to the G-protein coupled receptor 1 family.</text>
</comment>
<reference evidence="13" key="1">
    <citation type="submission" date="2011-08" db="EMBL/GenBank/DDBJ databases">
        <title>The draft genome of Latimeria chalumnae.</title>
        <authorList>
            <person name="Di Palma F."/>
            <person name="Alfoldi J."/>
            <person name="Johnson J."/>
            <person name="Berlin A."/>
            <person name="Gnerre S."/>
            <person name="Jaffe D."/>
            <person name="MacCallum I."/>
            <person name="Young S."/>
            <person name="Walker B.J."/>
            <person name="Lander E."/>
            <person name="Lindblad-Toh K."/>
        </authorList>
    </citation>
    <scope>NUCLEOTIDE SEQUENCE [LARGE SCALE GENOMIC DNA]</scope>
    <source>
        <strain evidence="13">Wild caught</strain>
    </source>
</reference>
<dbReference type="PRINTS" id="PR00237">
    <property type="entry name" value="GPCRRHODOPSN"/>
</dbReference>
<dbReference type="SUPFAM" id="SSF81321">
    <property type="entry name" value="Family A G protein-coupled receptor-like"/>
    <property type="match status" value="1"/>
</dbReference>
<name>H3BA01_LATCH</name>
<evidence type="ECO:0000256" key="5">
    <source>
        <dbReference type="ARBA" id="ARBA00023040"/>
    </source>
</evidence>
<reference evidence="12" key="2">
    <citation type="submission" date="2025-08" db="UniProtKB">
        <authorList>
            <consortium name="Ensembl"/>
        </authorList>
    </citation>
    <scope>IDENTIFICATION</scope>
</reference>
<keyword evidence="3 9" id="KW-0812">Transmembrane</keyword>
<dbReference type="InterPro" id="IPR017452">
    <property type="entry name" value="GPCR_Rhodpsn_7TM"/>
</dbReference>
<evidence type="ECO:0000256" key="9">
    <source>
        <dbReference type="RuleBase" id="RU000688"/>
    </source>
</evidence>
<feature type="transmembrane region" description="Helical" evidence="10">
    <location>
        <begin position="163"/>
        <end position="192"/>
    </location>
</feature>
<evidence type="ECO:0000256" key="4">
    <source>
        <dbReference type="ARBA" id="ARBA00022989"/>
    </source>
</evidence>
<keyword evidence="13" id="KW-1185">Reference proteome</keyword>
<evidence type="ECO:0000259" key="11">
    <source>
        <dbReference type="PROSITE" id="PS50262"/>
    </source>
</evidence>
<feature type="domain" description="G-protein coupled receptors family 1 profile" evidence="11">
    <location>
        <begin position="22"/>
        <end position="277"/>
    </location>
</feature>
<proteinExistence type="inferred from homology"/>
<dbReference type="PRINTS" id="PR01157">
    <property type="entry name" value="P2YPURNOCPTR"/>
</dbReference>
<evidence type="ECO:0000313" key="13">
    <source>
        <dbReference type="Proteomes" id="UP000008672"/>
    </source>
</evidence>